<dbReference type="EMBL" id="CAJVPI010000001">
    <property type="protein sequence ID" value="CAG8450541.1"/>
    <property type="molecule type" value="Genomic_DNA"/>
</dbReference>
<accession>A0A9N8VEP8</accession>
<reference evidence="1" key="1">
    <citation type="submission" date="2021-06" db="EMBL/GenBank/DDBJ databases">
        <authorList>
            <person name="Kallberg Y."/>
            <person name="Tangrot J."/>
            <person name="Rosling A."/>
        </authorList>
    </citation>
    <scope>NUCLEOTIDE SEQUENCE</scope>
    <source>
        <strain evidence="1">BR232B</strain>
    </source>
</reference>
<dbReference type="Proteomes" id="UP000789739">
    <property type="component" value="Unassembled WGS sequence"/>
</dbReference>
<keyword evidence="2" id="KW-1185">Reference proteome</keyword>
<evidence type="ECO:0000313" key="1">
    <source>
        <dbReference type="EMBL" id="CAG8450541.1"/>
    </source>
</evidence>
<dbReference type="AlphaFoldDB" id="A0A9N8VEP8"/>
<comment type="caution">
    <text evidence="1">The sequence shown here is derived from an EMBL/GenBank/DDBJ whole genome shotgun (WGS) entry which is preliminary data.</text>
</comment>
<name>A0A9N8VEP8_9GLOM</name>
<organism evidence="1 2">
    <name type="scientific">Paraglomus brasilianum</name>
    <dbReference type="NCBI Taxonomy" id="144538"/>
    <lineage>
        <taxon>Eukaryota</taxon>
        <taxon>Fungi</taxon>
        <taxon>Fungi incertae sedis</taxon>
        <taxon>Mucoromycota</taxon>
        <taxon>Glomeromycotina</taxon>
        <taxon>Glomeromycetes</taxon>
        <taxon>Paraglomerales</taxon>
        <taxon>Paraglomeraceae</taxon>
        <taxon>Paraglomus</taxon>
    </lineage>
</organism>
<sequence length="106" mass="12356">MNELYDDGKELDIDPWVLDLHFPYDFCYLHIAQRVRIIETAIAKTTNSCAITTGKHVTKQKKRNKKRNWRERGYAYGTEDLAIVGFDMDILRIVLKDNVLSHNGET</sequence>
<gene>
    <name evidence="1" type="ORF">PBRASI_LOCUS3</name>
</gene>
<proteinExistence type="predicted"/>
<evidence type="ECO:0000313" key="2">
    <source>
        <dbReference type="Proteomes" id="UP000789739"/>
    </source>
</evidence>
<protein>
    <submittedName>
        <fullName evidence="1">5447_t:CDS:1</fullName>
    </submittedName>
</protein>